<keyword evidence="3" id="KW-0805">Transcription regulation</keyword>
<feature type="domain" description="Zn(2)-C6 fungal-type" evidence="8">
    <location>
        <begin position="38"/>
        <end position="68"/>
    </location>
</feature>
<evidence type="ECO:0000313" key="10">
    <source>
        <dbReference type="Proteomes" id="UP000826661"/>
    </source>
</evidence>
<dbReference type="CDD" id="cd00067">
    <property type="entry name" value="GAL4"/>
    <property type="match status" value="1"/>
</dbReference>
<dbReference type="Pfam" id="PF00172">
    <property type="entry name" value="Zn_clus"/>
    <property type="match status" value="1"/>
</dbReference>
<keyword evidence="10" id="KW-1185">Reference proteome</keyword>
<dbReference type="SMART" id="SM00066">
    <property type="entry name" value="GAL4"/>
    <property type="match status" value="1"/>
</dbReference>
<dbReference type="InterPro" id="IPR001138">
    <property type="entry name" value="Zn2Cys6_DnaBD"/>
</dbReference>
<dbReference type="Gene3D" id="4.10.240.10">
    <property type="entry name" value="Zn(2)-C6 fungal-type DNA-binding domain"/>
    <property type="match status" value="1"/>
</dbReference>
<keyword evidence="5" id="KW-0804">Transcription</keyword>
<dbReference type="AlphaFoldDB" id="A0A8G0LLY0"/>
<evidence type="ECO:0000313" key="9">
    <source>
        <dbReference type="EMBL" id="QYT03198.1"/>
    </source>
</evidence>
<organism evidence="9 10">
    <name type="scientific">Trichoderma simmonsii</name>
    <dbReference type="NCBI Taxonomy" id="1491479"/>
    <lineage>
        <taxon>Eukaryota</taxon>
        <taxon>Fungi</taxon>
        <taxon>Dikarya</taxon>
        <taxon>Ascomycota</taxon>
        <taxon>Pezizomycotina</taxon>
        <taxon>Sordariomycetes</taxon>
        <taxon>Hypocreomycetidae</taxon>
        <taxon>Hypocreales</taxon>
        <taxon>Hypocreaceae</taxon>
        <taxon>Trichoderma</taxon>
    </lineage>
</organism>
<dbReference type="EMBL" id="CP075868">
    <property type="protein sequence ID" value="QYT03198.1"/>
    <property type="molecule type" value="Genomic_DNA"/>
</dbReference>
<evidence type="ECO:0000256" key="6">
    <source>
        <dbReference type="ARBA" id="ARBA00023242"/>
    </source>
</evidence>
<dbReference type="GO" id="GO:0000981">
    <property type="term" value="F:DNA-binding transcription factor activity, RNA polymerase II-specific"/>
    <property type="evidence" value="ECO:0007669"/>
    <property type="project" value="InterPro"/>
</dbReference>
<evidence type="ECO:0000256" key="1">
    <source>
        <dbReference type="ARBA" id="ARBA00004123"/>
    </source>
</evidence>
<keyword evidence="6" id="KW-0539">Nucleus</keyword>
<dbReference type="CDD" id="cd12148">
    <property type="entry name" value="fungal_TF_MHR"/>
    <property type="match status" value="1"/>
</dbReference>
<reference evidence="9 10" key="1">
    <citation type="journal article" date="2021" name="BMC Genomics">
        <title>Telomere-to-telomere genome assembly of asparaginase-producing Trichoderma simmonsii.</title>
        <authorList>
            <person name="Chung D."/>
            <person name="Kwon Y.M."/>
            <person name="Yang Y."/>
        </authorList>
    </citation>
    <scope>NUCLEOTIDE SEQUENCE [LARGE SCALE GENOMIC DNA]</scope>
    <source>
        <strain evidence="9 10">GH-Sj1</strain>
    </source>
</reference>
<gene>
    <name evidence="9" type="ORF">H0G86_010168</name>
</gene>
<dbReference type="PANTHER" id="PTHR46910">
    <property type="entry name" value="TRANSCRIPTION FACTOR PDR1"/>
    <property type="match status" value="1"/>
</dbReference>
<dbReference type="InterPro" id="IPR036864">
    <property type="entry name" value="Zn2-C6_fun-type_DNA-bd_sf"/>
</dbReference>
<dbReference type="SUPFAM" id="SSF57701">
    <property type="entry name" value="Zn2/Cys6 DNA-binding domain"/>
    <property type="match status" value="1"/>
</dbReference>
<evidence type="ECO:0000256" key="4">
    <source>
        <dbReference type="ARBA" id="ARBA00023125"/>
    </source>
</evidence>
<dbReference type="InterPro" id="IPR007219">
    <property type="entry name" value="XnlR_reg_dom"/>
</dbReference>
<protein>
    <submittedName>
        <fullName evidence="9">Zn(2)-C6 fungal-type domain-containing protein</fullName>
    </submittedName>
</protein>
<dbReference type="GO" id="GO:0008270">
    <property type="term" value="F:zinc ion binding"/>
    <property type="evidence" value="ECO:0007669"/>
    <property type="project" value="InterPro"/>
</dbReference>
<dbReference type="PANTHER" id="PTHR46910:SF37">
    <property type="entry name" value="ZN(II)2CYS6 TRANSCRIPTION FACTOR (EUROFUNG)"/>
    <property type="match status" value="1"/>
</dbReference>
<keyword evidence="4" id="KW-0238">DNA-binding</keyword>
<dbReference type="GO" id="GO:0003677">
    <property type="term" value="F:DNA binding"/>
    <property type="evidence" value="ECO:0007669"/>
    <property type="project" value="UniProtKB-KW"/>
</dbReference>
<evidence type="ECO:0000256" key="3">
    <source>
        <dbReference type="ARBA" id="ARBA00023015"/>
    </source>
</evidence>
<sequence length="659" mass="73329">MNSEDALTGLPPGASDESPSSIPPSTASTHNPKLKSRACDTCHKRKVKCDNAKPSCSECVKFHAQCTYVVAATPKKITRRRPKRNEALEKRVNELENLLHQAVNSLEATTFSQNHTSESTSLQGFPALYSSKNSSPPPNSTSTTTTSEPNARYIETPLFNRELVTWISGCFKTVSVSRPSHGRSGHTRLRRRSDFMALIRSYFDTYNRIVPLFDEDDFMNKFAELDMDQIRADAAFWTATNVMCAIALRQQNMSYFADSPNNPDREAWEYLDTALDKAVELTIQGSNDLLAIQALVGMAIFLQTAPGAHASSTLLAAANRLVLQNGLHLQKDEQFFGQSGSENFRLMVQRNRVFWIAFNLDHDLASRLERPPLIHEDDIGVDLPLLHPEDGLGCISSIDNSSTVNFLRARSHLALIENRIHRRLMSARGKRKTAPEREAAVSELEAELDNWKASYPDLGVTLDYLATNRALWANFEGVAFRTLRALSLACLGCHTNLHGLSYRSLRVQEWSHPRLLNTADPTEIDLLPSISDVYGDAGPPNCCVSVARASLILLHLSRNTDHACTWYSLHHLVTALIILVSNAARDPLTEESMADIQLVLPVVEMLRRFEEVSMDSGVENSKKVAAQLVHEYARRALFDQAGFVGMQAEPCKIPSNGTQ</sequence>
<dbReference type="SMART" id="SM00906">
    <property type="entry name" value="Fungal_trans"/>
    <property type="match status" value="1"/>
</dbReference>
<dbReference type="PROSITE" id="PS50048">
    <property type="entry name" value="ZN2_CY6_FUNGAL_2"/>
    <property type="match status" value="1"/>
</dbReference>
<dbReference type="InterPro" id="IPR050987">
    <property type="entry name" value="AtrR-like"/>
</dbReference>
<dbReference type="Proteomes" id="UP000826661">
    <property type="component" value="Chromosome V"/>
</dbReference>
<feature type="region of interest" description="Disordered" evidence="7">
    <location>
        <begin position="125"/>
        <end position="150"/>
    </location>
</feature>
<proteinExistence type="predicted"/>
<feature type="compositionally biased region" description="Low complexity" evidence="7">
    <location>
        <begin position="130"/>
        <end position="150"/>
    </location>
</feature>
<evidence type="ECO:0000256" key="5">
    <source>
        <dbReference type="ARBA" id="ARBA00023163"/>
    </source>
</evidence>
<evidence type="ECO:0000256" key="2">
    <source>
        <dbReference type="ARBA" id="ARBA00022723"/>
    </source>
</evidence>
<evidence type="ECO:0000256" key="7">
    <source>
        <dbReference type="SAM" id="MobiDB-lite"/>
    </source>
</evidence>
<name>A0A8G0LLY0_9HYPO</name>
<dbReference type="PROSITE" id="PS00463">
    <property type="entry name" value="ZN2_CY6_FUNGAL_1"/>
    <property type="match status" value="1"/>
</dbReference>
<dbReference type="GO" id="GO:0006351">
    <property type="term" value="P:DNA-templated transcription"/>
    <property type="evidence" value="ECO:0007669"/>
    <property type="project" value="InterPro"/>
</dbReference>
<dbReference type="Pfam" id="PF04082">
    <property type="entry name" value="Fungal_trans"/>
    <property type="match status" value="1"/>
</dbReference>
<evidence type="ECO:0000259" key="8">
    <source>
        <dbReference type="PROSITE" id="PS50048"/>
    </source>
</evidence>
<keyword evidence="2" id="KW-0479">Metal-binding</keyword>
<comment type="subcellular location">
    <subcellularLocation>
        <location evidence="1">Nucleus</location>
    </subcellularLocation>
</comment>
<feature type="region of interest" description="Disordered" evidence="7">
    <location>
        <begin position="1"/>
        <end position="35"/>
    </location>
</feature>
<accession>A0A8G0LLY0</accession>
<dbReference type="GO" id="GO:0005634">
    <property type="term" value="C:nucleus"/>
    <property type="evidence" value="ECO:0007669"/>
    <property type="project" value="UniProtKB-SubCell"/>
</dbReference>